<sequence length="398" mass="44344">MRNINLFTWLLLASVWFQCGNTQPVLTEPPARTTVKTSPLVGAAQLDVFLPKLKGKNVGLVVNHTALVGKTHLADTLKAQGITIKKVFAPEHGFRGAVPDGETIKDGFDTKSGLPVISLYGNNKKPTPEQLADVDVLIFDIQDVGVRFYTFISTLHYVMEAAAEQGKKVLVLDRPNPNGSYTDGPVLDPALKSFVGIHPIPVVHGVTVGELARMINGEGWLDKGVKCDLEVVPVKNWSHQDPYSLSPKPSPNLPNDQAIRLYPSLCLFEGTVISVGRGTQTPFLIVGNPLLKDLPFQFTPVAIPAMSNTPLHQNKLYYGLDLRQVKVEPRLDLKYLIDLYQRYPEKEKFFTSYFDKLAGTTALRQQITGGMTEEAIRKTWQKDLDTYRTIRQKYLMYP</sequence>
<reference evidence="3 4" key="1">
    <citation type="submission" date="2021-05" db="EMBL/GenBank/DDBJ databases">
        <title>A Polyphasic approach of four new species of the genus Ohtaekwangia: Ohtaekwangia histidinii sp. nov., Ohtaekwangia cretensis sp. nov., Ohtaekwangia indiensis sp. nov., Ohtaekwangia reichenbachii sp. nov. from diverse environment.</title>
        <authorList>
            <person name="Octaviana S."/>
        </authorList>
    </citation>
    <scope>NUCLEOTIDE SEQUENCE [LARGE SCALE GENOMIC DNA]</scope>
    <source>
        <strain evidence="3 4">PWU4</strain>
    </source>
</reference>
<evidence type="ECO:0000313" key="3">
    <source>
        <dbReference type="EMBL" id="MBT1699163.1"/>
    </source>
</evidence>
<protein>
    <submittedName>
        <fullName evidence="3">DUF1343 domain-containing protein</fullName>
    </submittedName>
</protein>
<dbReference type="InterPro" id="IPR008302">
    <property type="entry name" value="NamZ"/>
</dbReference>
<dbReference type="PANTHER" id="PTHR42915">
    <property type="entry name" value="HYPOTHETICAL 460 KDA PROTEIN IN FEUA-SIGW INTERGENIC REGION [PRECURSOR]"/>
    <property type="match status" value="1"/>
</dbReference>
<name>A0AAP2DPV0_9BACT</name>
<keyword evidence="4" id="KW-1185">Reference proteome</keyword>
<feature type="domain" description="Peptidoglycan beta-N-acetylmuramidase NamZ C-terminal" evidence="2">
    <location>
        <begin position="261"/>
        <end position="397"/>
    </location>
</feature>
<dbReference type="Gene3D" id="3.40.50.12170">
    <property type="entry name" value="Uncharacterised protein PF07075, DUF1343"/>
    <property type="match status" value="1"/>
</dbReference>
<gene>
    <name evidence="3" type="ORF">KK083_19865</name>
</gene>
<dbReference type="RefSeq" id="WP_254166785.1">
    <property type="nucleotide sequence ID" value="NZ_JAHESF010000021.1"/>
</dbReference>
<evidence type="ECO:0000313" key="4">
    <source>
        <dbReference type="Proteomes" id="UP001319200"/>
    </source>
</evidence>
<dbReference type="InterPro" id="IPR048502">
    <property type="entry name" value="NamZ_N"/>
</dbReference>
<proteinExistence type="predicted"/>
<dbReference type="EMBL" id="JAHESF010000021">
    <property type="protein sequence ID" value="MBT1699163.1"/>
    <property type="molecule type" value="Genomic_DNA"/>
</dbReference>
<dbReference type="PANTHER" id="PTHR42915:SF1">
    <property type="entry name" value="PEPTIDOGLYCAN BETA-N-ACETYLMURAMIDASE NAMZ"/>
    <property type="match status" value="1"/>
</dbReference>
<evidence type="ECO:0000259" key="1">
    <source>
        <dbReference type="Pfam" id="PF07075"/>
    </source>
</evidence>
<dbReference type="GO" id="GO:0033922">
    <property type="term" value="F:peptidoglycan beta-N-acetylmuramidase activity"/>
    <property type="evidence" value="ECO:0007669"/>
    <property type="project" value="InterPro"/>
</dbReference>
<organism evidence="3 4">
    <name type="scientific">Chryseosolibacter histidini</name>
    <dbReference type="NCBI Taxonomy" id="2782349"/>
    <lineage>
        <taxon>Bacteria</taxon>
        <taxon>Pseudomonadati</taxon>
        <taxon>Bacteroidota</taxon>
        <taxon>Cytophagia</taxon>
        <taxon>Cytophagales</taxon>
        <taxon>Chryseotaleaceae</taxon>
        <taxon>Chryseosolibacter</taxon>
    </lineage>
</organism>
<feature type="domain" description="Peptidoglycan beta-N-acetylmuramidase NamZ N-terminal" evidence="1">
    <location>
        <begin position="58"/>
        <end position="256"/>
    </location>
</feature>
<evidence type="ECO:0000259" key="2">
    <source>
        <dbReference type="Pfam" id="PF20732"/>
    </source>
</evidence>
<dbReference type="PIRSF" id="PIRSF016719">
    <property type="entry name" value="UCP016719"/>
    <property type="match status" value="1"/>
</dbReference>
<dbReference type="Proteomes" id="UP001319200">
    <property type="component" value="Unassembled WGS sequence"/>
</dbReference>
<dbReference type="Pfam" id="PF07075">
    <property type="entry name" value="NamZ_N"/>
    <property type="match status" value="1"/>
</dbReference>
<dbReference type="Pfam" id="PF20732">
    <property type="entry name" value="NamZ_C"/>
    <property type="match status" value="1"/>
</dbReference>
<dbReference type="AlphaFoldDB" id="A0AAP2DPV0"/>
<dbReference type="InterPro" id="IPR048503">
    <property type="entry name" value="NamZ_C"/>
</dbReference>
<dbReference type="Gene3D" id="3.90.1150.140">
    <property type="match status" value="1"/>
</dbReference>
<accession>A0AAP2DPV0</accession>
<comment type="caution">
    <text evidence="3">The sequence shown here is derived from an EMBL/GenBank/DDBJ whole genome shotgun (WGS) entry which is preliminary data.</text>
</comment>